<gene>
    <name evidence="8" type="primary">GF2gp9</name>
</gene>
<dbReference type="PANTHER" id="PTHR36115">
    <property type="entry name" value="PROLINE-RICH ANTIGEN HOMOLOG-RELATED"/>
    <property type="match status" value="1"/>
</dbReference>
<keyword evidence="2" id="KW-1003">Cell membrane</keyword>
<keyword evidence="3 6" id="KW-0812">Transmembrane</keyword>
<accession>B9A8Y1</accession>
<name>B9A8Y1_9RICK</name>
<dbReference type="PANTHER" id="PTHR36115:SF4">
    <property type="entry name" value="MEMBRANE PROTEIN"/>
    <property type="match status" value="1"/>
</dbReference>
<dbReference type="GO" id="GO:0005886">
    <property type="term" value="C:plasma membrane"/>
    <property type="evidence" value="ECO:0007669"/>
    <property type="project" value="UniProtKB-SubCell"/>
</dbReference>
<dbReference type="AlphaFoldDB" id="B9A8Y1"/>
<evidence type="ECO:0000313" key="8">
    <source>
        <dbReference type="EMBL" id="BAH22262.1"/>
    </source>
</evidence>
<feature type="transmembrane region" description="Helical" evidence="6">
    <location>
        <begin position="58"/>
        <end position="79"/>
    </location>
</feature>
<dbReference type="InterPro" id="IPR051791">
    <property type="entry name" value="Pra-immunoreactive"/>
</dbReference>
<organism evidence="8">
    <name type="scientific">Wolbachia endosymbiont of Cadra cautella</name>
    <dbReference type="NCBI Taxonomy" id="190193"/>
    <lineage>
        <taxon>Bacteria</taxon>
        <taxon>Pseudomonadati</taxon>
        <taxon>Pseudomonadota</taxon>
        <taxon>Alphaproteobacteria</taxon>
        <taxon>Rickettsiales</taxon>
        <taxon>Anaplasmataceae</taxon>
        <taxon>Wolbachieae</taxon>
        <taxon>Wolbachia</taxon>
    </lineage>
</organism>
<dbReference type="InterPro" id="IPR010432">
    <property type="entry name" value="RDD"/>
</dbReference>
<feature type="transmembrane region" description="Helical" evidence="6">
    <location>
        <begin position="173"/>
        <end position="192"/>
    </location>
</feature>
<evidence type="ECO:0000259" key="7">
    <source>
        <dbReference type="Pfam" id="PF06271"/>
    </source>
</evidence>
<reference evidence="8" key="1">
    <citation type="journal article" date="2009" name="Appl. Environ. Microbiol.">
        <title>Complete WO phage sequences reveal their dynamic evolutionary trajectories and putative functional elements required for integration into the Wolbachia genome.</title>
        <authorList>
            <person name="Tanaka K."/>
            <person name="Furukawa S."/>
            <person name="Nikoh N."/>
            <person name="Sasaki T."/>
            <person name="Fukatsu T."/>
        </authorList>
    </citation>
    <scope>NUCLEOTIDE SEQUENCE</scope>
    <source>
        <strain evidence="8">WCauB</strain>
    </source>
</reference>
<keyword evidence="4 6" id="KW-1133">Transmembrane helix</keyword>
<feature type="domain" description="RDD" evidence="7">
    <location>
        <begin position="55"/>
        <end position="205"/>
    </location>
</feature>
<evidence type="ECO:0000256" key="3">
    <source>
        <dbReference type="ARBA" id="ARBA00022692"/>
    </source>
</evidence>
<evidence type="ECO:0000256" key="1">
    <source>
        <dbReference type="ARBA" id="ARBA00004651"/>
    </source>
</evidence>
<proteinExistence type="predicted"/>
<evidence type="ECO:0000256" key="6">
    <source>
        <dbReference type="SAM" id="Phobius"/>
    </source>
</evidence>
<evidence type="ECO:0000256" key="4">
    <source>
        <dbReference type="ARBA" id="ARBA00022989"/>
    </source>
</evidence>
<sequence length="220" mass="25030">MQKHAGSSPARGTQTLENAYMLHKFFNRLFSILSSINAIQKVKKDDNGICYVTGLRRYLSVLLDLIIIVLFLQFCGQALNQLFMSSESSKILGQIAAKYQMQVPLSAEETAMQSKLIKLLVLNQIVQFIMLFSYVAYMWIRFGATPGKFLLGLRVVNAQTFEKLTLKQATKRFFSFILSTAPLFLGFIWASFDKRCQTWHDKIANTAVVTNKSLKCDKMN</sequence>
<comment type="subcellular location">
    <subcellularLocation>
        <location evidence="1">Cell membrane</location>
        <topology evidence="1">Multi-pass membrane protein</topology>
    </subcellularLocation>
</comment>
<keyword evidence="5 6" id="KW-0472">Membrane</keyword>
<dbReference type="Pfam" id="PF06271">
    <property type="entry name" value="RDD"/>
    <property type="match status" value="1"/>
</dbReference>
<protein>
    <submittedName>
        <fullName evidence="8">Putative membrane RDD family protein</fullName>
    </submittedName>
</protein>
<dbReference type="EMBL" id="AB478516">
    <property type="protein sequence ID" value="BAH22262.1"/>
    <property type="molecule type" value="Genomic_DNA"/>
</dbReference>
<evidence type="ECO:0000256" key="5">
    <source>
        <dbReference type="ARBA" id="ARBA00023136"/>
    </source>
</evidence>
<feature type="transmembrane region" description="Helical" evidence="6">
    <location>
        <begin position="119"/>
        <end position="140"/>
    </location>
</feature>
<evidence type="ECO:0000256" key="2">
    <source>
        <dbReference type="ARBA" id="ARBA00022475"/>
    </source>
</evidence>